<accession>A0A7D6V8F2</accession>
<dbReference type="InterPro" id="IPR036689">
    <property type="entry name" value="ESAT-6-like_sf"/>
</dbReference>
<organism evidence="1 2">
    <name type="scientific">Nocardia huaxiensis</name>
    <dbReference type="NCBI Taxonomy" id="2755382"/>
    <lineage>
        <taxon>Bacteria</taxon>
        <taxon>Bacillati</taxon>
        <taxon>Actinomycetota</taxon>
        <taxon>Actinomycetes</taxon>
        <taxon>Mycobacteriales</taxon>
        <taxon>Nocardiaceae</taxon>
        <taxon>Nocardia</taxon>
    </lineage>
</organism>
<dbReference type="RefSeq" id="WP_181581300.1">
    <property type="nucleotide sequence ID" value="NZ_CP059399.1"/>
</dbReference>
<proteinExistence type="predicted"/>
<dbReference type="KEGG" id="nhu:H0264_33815"/>
<dbReference type="Proteomes" id="UP000515512">
    <property type="component" value="Chromosome"/>
</dbReference>
<dbReference type="AlphaFoldDB" id="A0A7D6V8F2"/>
<reference evidence="1 2" key="1">
    <citation type="submission" date="2020-07" db="EMBL/GenBank/DDBJ databases">
        <authorList>
            <person name="Zhuang K."/>
            <person name="Ran Y."/>
        </authorList>
    </citation>
    <scope>NUCLEOTIDE SEQUENCE [LARGE SCALE GENOMIC DNA]</scope>
    <source>
        <strain evidence="1 2">WCH-YHL-001</strain>
    </source>
</reference>
<sequence length="209" mass="22145">MADQLKVDPAVLDQASKGITSIINQLSDLGVKEAGAMGRGFSTLALSPLEAGKASVQAGFETFCERWSWGVRALVQAANNMAQSVGLSAGRYQMMDDQFSNMFKEMYTHLAGNPHLSKEEIDGRSWGDTLADNSFNHIRNADYSAESFDTMLTKMQTNMQVVEAVGGQAAANVAGAYVPGSADAGWNTGAAQKAAEIMQANAEPAKGAK</sequence>
<evidence type="ECO:0000313" key="1">
    <source>
        <dbReference type="EMBL" id="QLY30101.1"/>
    </source>
</evidence>
<dbReference type="SUPFAM" id="SSF140453">
    <property type="entry name" value="EsxAB dimer-like"/>
    <property type="match status" value="1"/>
</dbReference>
<protein>
    <submittedName>
        <fullName evidence="1">Uncharacterized protein</fullName>
    </submittedName>
</protein>
<dbReference type="EMBL" id="CP059399">
    <property type="protein sequence ID" value="QLY30101.1"/>
    <property type="molecule type" value="Genomic_DNA"/>
</dbReference>
<evidence type="ECO:0000313" key="2">
    <source>
        <dbReference type="Proteomes" id="UP000515512"/>
    </source>
</evidence>
<name>A0A7D6V8F2_9NOCA</name>
<gene>
    <name evidence="1" type="ORF">H0264_33815</name>
</gene>
<keyword evidence="2" id="KW-1185">Reference proteome</keyword>